<accession>A0A1F5UTY3</accession>
<proteinExistence type="predicted"/>
<name>A0A1F5UTY3_FRAXR</name>
<dbReference type="InterPro" id="IPR008972">
    <property type="entry name" value="Cupredoxin"/>
</dbReference>
<gene>
    <name evidence="3" type="ORF">A2Z21_02975</name>
</gene>
<evidence type="ECO:0000313" key="3">
    <source>
        <dbReference type="EMBL" id="OGF54624.1"/>
    </source>
</evidence>
<evidence type="ECO:0000313" key="4">
    <source>
        <dbReference type="Proteomes" id="UP000179157"/>
    </source>
</evidence>
<sequence>MRSKLFQLIVLAAALVLITSSPGQPQSSVTIDIQNFAFSPASITIPVGTTITWTNKDSTPHTVTGRNGAFNSGSLGRGQTFQFTFNTPGTFDYFCSIHPSMTATVIVTREEQVQEFSLIHSLKDLKIYPATLTVKKGVKVRLFNTATDGSHPTIAISSDEAGQKPVFNVQPFDVEVGQLTVVEFTPDQAGTFFITHKLHGHNIEGTLIVQP</sequence>
<feature type="signal peptide" evidence="1">
    <location>
        <begin position="1"/>
        <end position="25"/>
    </location>
</feature>
<reference evidence="3 4" key="1">
    <citation type="journal article" date="2016" name="Nat. Commun.">
        <title>Thousands of microbial genomes shed light on interconnected biogeochemical processes in an aquifer system.</title>
        <authorList>
            <person name="Anantharaman K."/>
            <person name="Brown C.T."/>
            <person name="Hug L.A."/>
            <person name="Sharon I."/>
            <person name="Castelle C.J."/>
            <person name="Probst A.J."/>
            <person name="Thomas B.C."/>
            <person name="Singh A."/>
            <person name="Wilkins M.J."/>
            <person name="Karaoz U."/>
            <person name="Brodie E.L."/>
            <person name="Williams K.H."/>
            <person name="Hubbard S.S."/>
            <person name="Banfield J.F."/>
        </authorList>
    </citation>
    <scope>NUCLEOTIDE SEQUENCE [LARGE SCALE GENOMIC DNA]</scope>
    <source>
        <strain evidence="4">RBG_16_55_9</strain>
    </source>
</reference>
<dbReference type="SUPFAM" id="SSF49503">
    <property type="entry name" value="Cupredoxins"/>
    <property type="match status" value="2"/>
</dbReference>
<dbReference type="InterPro" id="IPR035668">
    <property type="entry name" value="Amicyanin"/>
</dbReference>
<feature type="chain" id="PRO_5009521759" description="EfeO-type cupredoxin-like domain-containing protein" evidence="1">
    <location>
        <begin position="26"/>
        <end position="211"/>
    </location>
</feature>
<keyword evidence="1" id="KW-0732">Signal</keyword>
<dbReference type="InterPro" id="IPR028096">
    <property type="entry name" value="EfeO_Cupredoxin"/>
</dbReference>
<feature type="domain" description="EfeO-type cupredoxin-like" evidence="2">
    <location>
        <begin position="122"/>
        <end position="209"/>
    </location>
</feature>
<dbReference type="Proteomes" id="UP000179157">
    <property type="component" value="Unassembled WGS sequence"/>
</dbReference>
<evidence type="ECO:0000256" key="1">
    <source>
        <dbReference type="SAM" id="SignalP"/>
    </source>
</evidence>
<comment type="caution">
    <text evidence="3">The sequence shown here is derived from an EMBL/GenBank/DDBJ whole genome shotgun (WGS) entry which is preliminary data.</text>
</comment>
<dbReference type="PANTHER" id="PTHR36507">
    <property type="entry name" value="BLL1555 PROTEIN"/>
    <property type="match status" value="1"/>
</dbReference>
<dbReference type="InterPro" id="IPR052721">
    <property type="entry name" value="ET_Amicyanin"/>
</dbReference>
<dbReference type="STRING" id="1817864.A2Z21_02975"/>
<dbReference type="CDD" id="cd13921">
    <property type="entry name" value="Amicyanin"/>
    <property type="match status" value="1"/>
</dbReference>
<dbReference type="PANTHER" id="PTHR36507:SF1">
    <property type="entry name" value="BLL1555 PROTEIN"/>
    <property type="match status" value="1"/>
</dbReference>
<organism evidence="3 4">
    <name type="scientific">Fraserbacteria sp. (strain RBG_16_55_9)</name>
    <dbReference type="NCBI Taxonomy" id="1817864"/>
    <lineage>
        <taxon>Bacteria</taxon>
        <taxon>Candidatus Fraseribacteriota</taxon>
    </lineage>
</organism>
<dbReference type="EMBL" id="MFGX01000075">
    <property type="protein sequence ID" value="OGF54624.1"/>
    <property type="molecule type" value="Genomic_DNA"/>
</dbReference>
<protein>
    <recommendedName>
        <fullName evidence="2">EfeO-type cupredoxin-like domain-containing protein</fullName>
    </recommendedName>
</protein>
<evidence type="ECO:0000259" key="2">
    <source>
        <dbReference type="Pfam" id="PF13473"/>
    </source>
</evidence>
<dbReference type="Gene3D" id="2.60.40.420">
    <property type="entry name" value="Cupredoxins - blue copper proteins"/>
    <property type="match status" value="2"/>
</dbReference>
<dbReference type="AlphaFoldDB" id="A0A1F5UTY3"/>
<dbReference type="Pfam" id="PF13473">
    <property type="entry name" value="Cupredoxin_1"/>
    <property type="match status" value="2"/>
</dbReference>
<feature type="domain" description="EfeO-type cupredoxin-like" evidence="2">
    <location>
        <begin position="8"/>
        <end position="107"/>
    </location>
</feature>